<dbReference type="PANTHER" id="PTHR42188">
    <property type="entry name" value="23S RRNA-SPECIFIC ENDONUCLEASE VAPC20"/>
    <property type="match status" value="1"/>
</dbReference>
<dbReference type="GO" id="GO:0016075">
    <property type="term" value="P:rRNA catabolic process"/>
    <property type="evidence" value="ECO:0007669"/>
    <property type="project" value="TreeGrafter"/>
</dbReference>
<comment type="caution">
    <text evidence="2">The sequence shown here is derived from an EMBL/GenBank/DDBJ whole genome shotgun (WGS) entry which is preliminary data.</text>
</comment>
<organism evidence="2">
    <name type="scientific">marine sediment metagenome</name>
    <dbReference type="NCBI Taxonomy" id="412755"/>
    <lineage>
        <taxon>unclassified sequences</taxon>
        <taxon>metagenomes</taxon>
        <taxon>ecological metagenomes</taxon>
    </lineage>
</organism>
<evidence type="ECO:0000259" key="1">
    <source>
        <dbReference type="Pfam" id="PF01850"/>
    </source>
</evidence>
<proteinExistence type="predicted"/>
<dbReference type="AlphaFoldDB" id="X0ZR37"/>
<reference evidence="2" key="1">
    <citation type="journal article" date="2014" name="Front. Microbiol.">
        <title>High frequency of phylogenetically diverse reductive dehalogenase-homologous genes in deep subseafloor sedimentary metagenomes.</title>
        <authorList>
            <person name="Kawai M."/>
            <person name="Futagami T."/>
            <person name="Toyoda A."/>
            <person name="Takaki Y."/>
            <person name="Nishi S."/>
            <person name="Hori S."/>
            <person name="Arai W."/>
            <person name="Tsubouchi T."/>
            <person name="Morono Y."/>
            <person name="Uchiyama I."/>
            <person name="Ito T."/>
            <person name="Fujiyama A."/>
            <person name="Inagaki F."/>
            <person name="Takami H."/>
        </authorList>
    </citation>
    <scope>NUCLEOTIDE SEQUENCE</scope>
    <source>
        <strain evidence="2">Expedition CK06-06</strain>
    </source>
</reference>
<dbReference type="InterPro" id="IPR002716">
    <property type="entry name" value="PIN_dom"/>
</dbReference>
<evidence type="ECO:0000313" key="2">
    <source>
        <dbReference type="EMBL" id="GAG62903.1"/>
    </source>
</evidence>
<sequence length="139" mass="16614">MTIVLDSNFLFALKAKRDKNHLRSLEILKEIKKNNKKLKITPYLVLNETITLAISRYTANFHYLDKFYELFLGEDKFFQLIQLIPSEYEEVIHTLKKYCTPKRMLSFVDASLIYLYENKNADYILSFDSHFDNITNRLF</sequence>
<dbReference type="Gene3D" id="3.40.50.1010">
    <property type="entry name" value="5'-nuclease"/>
    <property type="match status" value="1"/>
</dbReference>
<dbReference type="EMBL" id="BART01006401">
    <property type="protein sequence ID" value="GAG62903.1"/>
    <property type="molecule type" value="Genomic_DNA"/>
</dbReference>
<accession>X0ZR37</accession>
<dbReference type="Pfam" id="PF01850">
    <property type="entry name" value="PIN"/>
    <property type="match status" value="1"/>
</dbReference>
<feature type="domain" description="PIN" evidence="1">
    <location>
        <begin position="3"/>
        <end position="134"/>
    </location>
</feature>
<dbReference type="GO" id="GO:0004521">
    <property type="term" value="F:RNA endonuclease activity"/>
    <property type="evidence" value="ECO:0007669"/>
    <property type="project" value="InterPro"/>
</dbReference>
<dbReference type="InterPro" id="IPR039018">
    <property type="entry name" value="VapC20-like"/>
</dbReference>
<dbReference type="SUPFAM" id="SSF88723">
    <property type="entry name" value="PIN domain-like"/>
    <property type="match status" value="1"/>
</dbReference>
<gene>
    <name evidence="2" type="ORF">S01H4_14604</name>
</gene>
<dbReference type="InterPro" id="IPR029060">
    <property type="entry name" value="PIN-like_dom_sf"/>
</dbReference>
<dbReference type="PANTHER" id="PTHR42188:SF1">
    <property type="entry name" value="23S RRNA-SPECIFIC ENDONUCLEASE VAPC20"/>
    <property type="match status" value="1"/>
</dbReference>
<protein>
    <recommendedName>
        <fullName evidence="1">PIN domain-containing protein</fullName>
    </recommendedName>
</protein>
<name>X0ZR37_9ZZZZ</name>